<evidence type="ECO:0000313" key="1">
    <source>
        <dbReference type="EMBL" id="OJH33715.1"/>
    </source>
</evidence>
<dbReference type="Proteomes" id="UP000182229">
    <property type="component" value="Unassembled WGS sequence"/>
</dbReference>
<proteinExistence type="predicted"/>
<reference evidence="1 2" key="2">
    <citation type="submission" date="2016-12" db="EMBL/GenBank/DDBJ databases">
        <title>Draft Genome Sequence of Cystobacter ferrugineus Strain Cbfe23.</title>
        <authorList>
            <person name="Akbar S."/>
            <person name="Dowd S.E."/>
            <person name="Stevens D.C."/>
        </authorList>
    </citation>
    <scope>NUCLEOTIDE SEQUENCE [LARGE SCALE GENOMIC DNA]</scope>
    <source>
        <strain evidence="1 2">Cbfe23</strain>
    </source>
</reference>
<dbReference type="RefSeq" id="WP_071905227.1">
    <property type="nucleotide sequence ID" value="NZ_MPIN01000029.1"/>
</dbReference>
<keyword evidence="2" id="KW-1185">Reference proteome</keyword>
<dbReference type="AlphaFoldDB" id="A0A1L9AUL9"/>
<dbReference type="EMBL" id="MPIN01000029">
    <property type="protein sequence ID" value="OJH33715.1"/>
    <property type="molecule type" value="Genomic_DNA"/>
</dbReference>
<accession>A0A1L9AUL9</accession>
<protein>
    <submittedName>
        <fullName evidence="1">Uncharacterized protein</fullName>
    </submittedName>
</protein>
<name>A0A1L9AUL9_9BACT</name>
<gene>
    <name evidence="1" type="ORF">BON30_47155</name>
</gene>
<reference evidence="2" key="1">
    <citation type="submission" date="2016-11" db="EMBL/GenBank/DDBJ databases">
        <authorList>
            <person name="Shukria A."/>
            <person name="Stevens D.C."/>
        </authorList>
    </citation>
    <scope>NUCLEOTIDE SEQUENCE [LARGE SCALE GENOMIC DNA]</scope>
    <source>
        <strain evidence="2">Cbfe23</strain>
    </source>
</reference>
<evidence type="ECO:0000313" key="2">
    <source>
        <dbReference type="Proteomes" id="UP000182229"/>
    </source>
</evidence>
<dbReference type="STRING" id="83449.BON30_47155"/>
<comment type="caution">
    <text evidence="1">The sequence shown here is derived from an EMBL/GenBank/DDBJ whole genome shotgun (WGS) entry which is preliminary data.</text>
</comment>
<sequence>MSGYGRELLVRFRHPFRGRVLTPEAFARIPQVSFNVALGRPGIGTAVTDRAFRASGLVSAASLPVENLSMRMSLVWNARTDGDVASACFRSLLLRTLREPAEKVPSSRRARP</sequence>
<organism evidence="1 2">
    <name type="scientific">Cystobacter ferrugineus</name>
    <dbReference type="NCBI Taxonomy" id="83449"/>
    <lineage>
        <taxon>Bacteria</taxon>
        <taxon>Pseudomonadati</taxon>
        <taxon>Myxococcota</taxon>
        <taxon>Myxococcia</taxon>
        <taxon>Myxococcales</taxon>
        <taxon>Cystobacterineae</taxon>
        <taxon>Archangiaceae</taxon>
        <taxon>Cystobacter</taxon>
    </lineage>
</organism>